<name>A0A937XCV6_UNCEI</name>
<dbReference type="AlphaFoldDB" id="A0A937XCV6"/>
<evidence type="ECO:0000256" key="1">
    <source>
        <dbReference type="SAM" id="SignalP"/>
    </source>
</evidence>
<feature type="chain" id="PRO_5037787471" evidence="1">
    <location>
        <begin position="26"/>
        <end position="100"/>
    </location>
</feature>
<proteinExistence type="predicted"/>
<keyword evidence="1" id="KW-0732">Signal</keyword>
<evidence type="ECO:0000313" key="3">
    <source>
        <dbReference type="Proteomes" id="UP000748308"/>
    </source>
</evidence>
<protein>
    <submittedName>
        <fullName evidence="2">Uncharacterized protein</fullName>
    </submittedName>
</protein>
<evidence type="ECO:0000313" key="2">
    <source>
        <dbReference type="EMBL" id="MBM3318652.1"/>
    </source>
</evidence>
<comment type="caution">
    <text evidence="2">The sequence shown here is derived from an EMBL/GenBank/DDBJ whole genome shotgun (WGS) entry which is preliminary data.</text>
</comment>
<dbReference type="EMBL" id="VGIY01000432">
    <property type="protein sequence ID" value="MBM3318652.1"/>
    <property type="molecule type" value="Genomic_DNA"/>
</dbReference>
<gene>
    <name evidence="2" type="ORF">FJY75_12445</name>
</gene>
<organism evidence="2 3">
    <name type="scientific">Eiseniibacteriota bacterium</name>
    <dbReference type="NCBI Taxonomy" id="2212470"/>
    <lineage>
        <taxon>Bacteria</taxon>
        <taxon>Candidatus Eiseniibacteriota</taxon>
    </lineage>
</organism>
<dbReference type="Proteomes" id="UP000748308">
    <property type="component" value="Unassembled WGS sequence"/>
</dbReference>
<feature type="signal peptide" evidence="1">
    <location>
        <begin position="1"/>
        <end position="25"/>
    </location>
</feature>
<accession>A0A937XCV6</accession>
<sequence length="100" mass="10354">MNVRVRLLLLVGALWVASAPWLASAYVNEAIPDASIYSYFEEAGWASGVNLPLTKAMDPSGGVRYTATLTSAAGEKKLPIADKNPIAGAPAYGFPVSGGA</sequence>
<reference evidence="2" key="1">
    <citation type="submission" date="2019-03" db="EMBL/GenBank/DDBJ databases">
        <title>Lake Tanganyika Metagenome-Assembled Genomes (MAGs).</title>
        <authorList>
            <person name="Tran P."/>
        </authorList>
    </citation>
    <scope>NUCLEOTIDE SEQUENCE</scope>
    <source>
        <strain evidence="2">M_DeepCast_400m_m2_100</strain>
    </source>
</reference>
<feature type="non-terminal residue" evidence="2">
    <location>
        <position position="100"/>
    </location>
</feature>